<proteinExistence type="predicted"/>
<evidence type="ECO:0000313" key="1">
    <source>
        <dbReference type="EMBL" id="KKK97223.1"/>
    </source>
</evidence>
<dbReference type="AlphaFoldDB" id="A0A0F8ZTS2"/>
<comment type="caution">
    <text evidence="1">The sequence shown here is derived from an EMBL/GenBank/DDBJ whole genome shotgun (WGS) entry which is preliminary data.</text>
</comment>
<accession>A0A0F8ZTS2</accession>
<protein>
    <submittedName>
        <fullName evidence="1">Uncharacterized protein</fullName>
    </submittedName>
</protein>
<organism evidence="1">
    <name type="scientific">marine sediment metagenome</name>
    <dbReference type="NCBI Taxonomy" id="412755"/>
    <lineage>
        <taxon>unclassified sequences</taxon>
        <taxon>metagenomes</taxon>
        <taxon>ecological metagenomes</taxon>
    </lineage>
</organism>
<dbReference type="EMBL" id="LAZR01046147">
    <property type="protein sequence ID" value="KKK97223.1"/>
    <property type="molecule type" value="Genomic_DNA"/>
</dbReference>
<reference evidence="1" key="1">
    <citation type="journal article" date="2015" name="Nature">
        <title>Complex archaea that bridge the gap between prokaryotes and eukaryotes.</title>
        <authorList>
            <person name="Spang A."/>
            <person name="Saw J.H."/>
            <person name="Jorgensen S.L."/>
            <person name="Zaremba-Niedzwiedzka K."/>
            <person name="Martijn J."/>
            <person name="Lind A.E."/>
            <person name="van Eijk R."/>
            <person name="Schleper C."/>
            <person name="Guy L."/>
            <person name="Ettema T.J."/>
        </authorList>
    </citation>
    <scope>NUCLEOTIDE SEQUENCE</scope>
</reference>
<name>A0A0F8ZTS2_9ZZZZ</name>
<gene>
    <name evidence="1" type="ORF">LCGC14_2654900</name>
</gene>
<sequence length="56" mass="6603">MARTFQLILRICHPQQHKPTTLPSNNHVTLQGYKLPLKSFFIISNEQDDTNIYYRA</sequence>